<gene>
    <name evidence="2" type="ORF">SR894_00425</name>
</gene>
<dbReference type="Pfam" id="PF01593">
    <property type="entry name" value="Amino_oxidase"/>
    <property type="match status" value="1"/>
</dbReference>
<evidence type="ECO:0000259" key="1">
    <source>
        <dbReference type="Pfam" id="PF01593"/>
    </source>
</evidence>
<dbReference type="Gene3D" id="3.50.50.60">
    <property type="entry name" value="FAD/NAD(P)-binding domain"/>
    <property type="match status" value="1"/>
</dbReference>
<evidence type="ECO:0000313" key="3">
    <source>
        <dbReference type="Proteomes" id="UP001324794"/>
    </source>
</evidence>
<dbReference type="Gene3D" id="3.90.660.10">
    <property type="match status" value="1"/>
</dbReference>
<organism evidence="2 3">
    <name type="scientific">Vreelandella neptunia</name>
    <dbReference type="NCBI Taxonomy" id="115551"/>
    <lineage>
        <taxon>Bacteria</taxon>
        <taxon>Pseudomonadati</taxon>
        <taxon>Pseudomonadota</taxon>
        <taxon>Gammaproteobacteria</taxon>
        <taxon>Oceanospirillales</taxon>
        <taxon>Halomonadaceae</taxon>
        <taxon>Vreelandella</taxon>
    </lineage>
</organism>
<dbReference type="InterPro" id="IPR036188">
    <property type="entry name" value="FAD/NAD-bd_sf"/>
</dbReference>
<dbReference type="PRINTS" id="PR00419">
    <property type="entry name" value="ADXRDTASE"/>
</dbReference>
<proteinExistence type="predicted"/>
<dbReference type="Proteomes" id="UP001324794">
    <property type="component" value="Chromosome"/>
</dbReference>
<protein>
    <submittedName>
        <fullName evidence="2">NAD(P)-binding protein</fullName>
    </submittedName>
</protein>
<dbReference type="Pfam" id="PF13450">
    <property type="entry name" value="NAD_binding_8"/>
    <property type="match status" value="1"/>
</dbReference>
<keyword evidence="3" id="KW-1185">Reference proteome</keyword>
<dbReference type="PROSITE" id="PS51257">
    <property type="entry name" value="PROKAR_LIPOPROTEIN"/>
    <property type="match status" value="1"/>
</dbReference>
<dbReference type="PANTHER" id="PTHR16128">
    <property type="entry name" value="FAD/NAD(P)-BINDING OXIDOREDUCTASE FAMILY PROTEIN"/>
    <property type="match status" value="1"/>
</dbReference>
<evidence type="ECO:0000313" key="2">
    <source>
        <dbReference type="EMBL" id="WQH13029.1"/>
    </source>
</evidence>
<feature type="domain" description="Amine oxidase" evidence="1">
    <location>
        <begin position="117"/>
        <end position="349"/>
    </location>
</feature>
<accession>A0ABZ0YN18</accession>
<reference evidence="2 3" key="1">
    <citation type="submission" date="2023-11" db="EMBL/GenBank/DDBJ databases">
        <title>MicrobeMod: A computational toolkit for identifying prokaryotic methylation and restriction-modification with nanopore sequencing.</title>
        <authorList>
            <person name="Crits-Christoph A."/>
            <person name="Kang S.C."/>
            <person name="Lee H."/>
            <person name="Ostrov N."/>
        </authorList>
    </citation>
    <scope>NUCLEOTIDE SEQUENCE [LARGE SCALE GENOMIC DNA]</scope>
    <source>
        <strain evidence="2 3">ATCC BAA-805</strain>
    </source>
</reference>
<dbReference type="SUPFAM" id="SSF51905">
    <property type="entry name" value="FAD/NAD(P)-binding domain"/>
    <property type="match status" value="1"/>
</dbReference>
<dbReference type="InterPro" id="IPR002937">
    <property type="entry name" value="Amino_oxidase"/>
</dbReference>
<dbReference type="PANTHER" id="PTHR16128:SF5">
    <property type="entry name" value="FAD_NAD(P)-BINDING OXIDOREDUCTASE FAMILY PROTEIN"/>
    <property type="match status" value="1"/>
</dbReference>
<name>A0ABZ0YN18_9GAMM</name>
<dbReference type="RefSeq" id="WP_133731717.1">
    <property type="nucleotide sequence ID" value="NZ_CP140255.1"/>
</dbReference>
<sequence>MAKLLPPLPASQSVAIIGAGISGLACGEVLASSGANVTLFDKARGPGGRMSSKRRPSATLDLGAQAFSVRDVNFQRTVDEWLAASCIAVWPTRTYQASSRGWQAHNDGQKRYVGAPRMSALTRHMADSLTAQPNAELHTGTPIDMLDPTPNGWLLIDAAGSRHGPYDQVVISAPPPQAHALIEPWDDALAAACLTRTQRACWAGWAIFDGPLPAVPGVDPDWQMARITHPSQGSVLNSALNIVSRNQTKPGRDTQPESVSLLAGLEWSEAHLEQPAEWVAEQLLTALKGVFPSEFTFPRLIETGAHRWRYAQPSISCKHDYLYSANGLALCGDSFRDGRVEDAWLSGHRLGEALIGRSVQ</sequence>
<dbReference type="EMBL" id="CP140255">
    <property type="protein sequence ID" value="WQH13029.1"/>
    <property type="molecule type" value="Genomic_DNA"/>
</dbReference>